<accession>A0A7I9VIJ4</accession>
<dbReference type="GO" id="GO:0032259">
    <property type="term" value="P:methylation"/>
    <property type="evidence" value="ECO:0007669"/>
    <property type="project" value="UniProtKB-KW"/>
</dbReference>
<keyword evidence="3 7" id="KW-0489">Methyltransferase</keyword>
<dbReference type="SUPFAM" id="SSF53335">
    <property type="entry name" value="S-adenosyl-L-methionine-dependent methyltransferases"/>
    <property type="match status" value="1"/>
</dbReference>
<dbReference type="InterPro" id="IPR000780">
    <property type="entry name" value="CheR_MeTrfase"/>
</dbReference>
<proteinExistence type="predicted"/>
<dbReference type="Proteomes" id="UP000503640">
    <property type="component" value="Unassembled WGS sequence"/>
</dbReference>
<dbReference type="RefSeq" id="WP_235969456.1">
    <property type="nucleotide sequence ID" value="NZ_BJTG01000002.1"/>
</dbReference>
<feature type="domain" description="CheR-type methyltransferase" evidence="6">
    <location>
        <begin position="2"/>
        <end position="281"/>
    </location>
</feature>
<keyword evidence="4 7" id="KW-0808">Transferase</keyword>
<dbReference type="InterPro" id="IPR029063">
    <property type="entry name" value="SAM-dependent_MTases_sf"/>
</dbReference>
<dbReference type="AlphaFoldDB" id="A0A7I9VIJ4"/>
<dbReference type="InterPro" id="IPR050903">
    <property type="entry name" value="Bact_Chemotaxis_MeTrfase"/>
</dbReference>
<evidence type="ECO:0000256" key="2">
    <source>
        <dbReference type="ARBA" id="ARBA00012534"/>
    </source>
</evidence>
<dbReference type="EMBL" id="BJTG01000002">
    <property type="protein sequence ID" value="GEJ56185.1"/>
    <property type="molecule type" value="Genomic_DNA"/>
</dbReference>
<evidence type="ECO:0000259" key="6">
    <source>
        <dbReference type="PROSITE" id="PS50123"/>
    </source>
</evidence>
<evidence type="ECO:0000256" key="1">
    <source>
        <dbReference type="ARBA" id="ARBA00001541"/>
    </source>
</evidence>
<dbReference type="SMART" id="SM00138">
    <property type="entry name" value="MeTrc"/>
    <property type="match status" value="1"/>
</dbReference>
<dbReference type="Gene3D" id="1.10.155.10">
    <property type="entry name" value="Chemotaxis receptor methyltransferase CheR, N-terminal domain"/>
    <property type="match status" value="1"/>
</dbReference>
<dbReference type="PRINTS" id="PR00996">
    <property type="entry name" value="CHERMTFRASE"/>
</dbReference>
<dbReference type="PROSITE" id="PS50123">
    <property type="entry name" value="CHER"/>
    <property type="match status" value="1"/>
</dbReference>
<dbReference type="InterPro" id="IPR022641">
    <property type="entry name" value="CheR_N"/>
</dbReference>
<evidence type="ECO:0000313" key="8">
    <source>
        <dbReference type="Proteomes" id="UP000503640"/>
    </source>
</evidence>
<sequence length="283" mass="32498">MPLATAPAMTPEEFRLLRELIYAHSGLSFGDETRYLLERRLAPRLQYHGLDDFGAYHRFLRFDPSRRAEIEIAVEVLTTNETYFYREPHQLRAFSEEILPALAQENRGARRLRIWSAGCSTGEEVYTIAILLARSGLFEGWDLDVFGSDIARRVLAVARAGVYGPRAFRTPEADALRDSFRAEGERWHVKEDVRRLVSFGHLNLLDDSMMGLVGAVDVIFCRNVMIYFDVAARKRVVRTFRDKLREGGYLLLGHSESLLNVTADFEILHLRHDLVYRKPLALP</sequence>
<evidence type="ECO:0000256" key="3">
    <source>
        <dbReference type="ARBA" id="ARBA00022603"/>
    </source>
</evidence>
<evidence type="ECO:0000256" key="4">
    <source>
        <dbReference type="ARBA" id="ARBA00022679"/>
    </source>
</evidence>
<reference evidence="8" key="1">
    <citation type="journal article" date="2020" name="Appl. Environ. Microbiol.">
        <title>Diazotrophic Anaeromyxobacter Isolates from Soils.</title>
        <authorList>
            <person name="Masuda Y."/>
            <person name="Yamanaka H."/>
            <person name="Xu Z.X."/>
            <person name="Shiratori Y."/>
            <person name="Aono T."/>
            <person name="Amachi S."/>
            <person name="Senoo K."/>
            <person name="Itoh H."/>
        </authorList>
    </citation>
    <scope>NUCLEOTIDE SEQUENCE [LARGE SCALE GENOMIC DNA]</scope>
    <source>
        <strain evidence="8">R267</strain>
    </source>
</reference>
<keyword evidence="5" id="KW-0949">S-adenosyl-L-methionine</keyword>
<evidence type="ECO:0000313" key="7">
    <source>
        <dbReference type="EMBL" id="GEJ56185.1"/>
    </source>
</evidence>
<comment type="catalytic activity">
    <reaction evidence="1">
        <text>L-glutamyl-[protein] + S-adenosyl-L-methionine = [protein]-L-glutamate 5-O-methyl ester + S-adenosyl-L-homocysteine</text>
        <dbReference type="Rhea" id="RHEA:24452"/>
        <dbReference type="Rhea" id="RHEA-COMP:10208"/>
        <dbReference type="Rhea" id="RHEA-COMP:10311"/>
        <dbReference type="ChEBI" id="CHEBI:29973"/>
        <dbReference type="ChEBI" id="CHEBI:57856"/>
        <dbReference type="ChEBI" id="CHEBI:59789"/>
        <dbReference type="ChEBI" id="CHEBI:82795"/>
        <dbReference type="EC" id="2.1.1.80"/>
    </reaction>
</comment>
<dbReference type="SUPFAM" id="SSF47757">
    <property type="entry name" value="Chemotaxis receptor methyltransferase CheR, N-terminal domain"/>
    <property type="match status" value="1"/>
</dbReference>
<dbReference type="PIRSF" id="PIRSF000410">
    <property type="entry name" value="CheR"/>
    <property type="match status" value="1"/>
</dbReference>
<name>A0A7I9VIJ4_9BACT</name>
<dbReference type="PANTHER" id="PTHR24422">
    <property type="entry name" value="CHEMOTAXIS PROTEIN METHYLTRANSFERASE"/>
    <property type="match status" value="1"/>
</dbReference>
<dbReference type="InterPro" id="IPR036804">
    <property type="entry name" value="CheR_N_sf"/>
</dbReference>
<organism evidence="7 8">
    <name type="scientific">Anaeromyxobacter diazotrophicus</name>
    <dbReference type="NCBI Taxonomy" id="2590199"/>
    <lineage>
        <taxon>Bacteria</taxon>
        <taxon>Pseudomonadati</taxon>
        <taxon>Myxococcota</taxon>
        <taxon>Myxococcia</taxon>
        <taxon>Myxococcales</taxon>
        <taxon>Cystobacterineae</taxon>
        <taxon>Anaeromyxobacteraceae</taxon>
        <taxon>Anaeromyxobacter</taxon>
    </lineage>
</organism>
<keyword evidence="8" id="KW-1185">Reference proteome</keyword>
<dbReference type="PANTHER" id="PTHR24422:SF10">
    <property type="entry name" value="CHEMOTAXIS PROTEIN METHYLTRANSFERASE 2"/>
    <property type="match status" value="1"/>
</dbReference>
<dbReference type="Gene3D" id="3.40.50.150">
    <property type="entry name" value="Vaccinia Virus protein VP39"/>
    <property type="match status" value="1"/>
</dbReference>
<evidence type="ECO:0000256" key="5">
    <source>
        <dbReference type="ARBA" id="ARBA00022691"/>
    </source>
</evidence>
<dbReference type="InterPro" id="IPR026024">
    <property type="entry name" value="Chemotaxis_MeTrfase_CheR"/>
</dbReference>
<dbReference type="InterPro" id="IPR022642">
    <property type="entry name" value="CheR_C"/>
</dbReference>
<dbReference type="EC" id="2.1.1.80" evidence="2"/>
<dbReference type="Pfam" id="PF01739">
    <property type="entry name" value="CheR"/>
    <property type="match status" value="1"/>
</dbReference>
<dbReference type="GO" id="GO:0008983">
    <property type="term" value="F:protein-glutamate O-methyltransferase activity"/>
    <property type="evidence" value="ECO:0007669"/>
    <property type="project" value="UniProtKB-EC"/>
</dbReference>
<comment type="caution">
    <text evidence="7">The sequence shown here is derived from an EMBL/GenBank/DDBJ whole genome shotgun (WGS) entry which is preliminary data.</text>
</comment>
<gene>
    <name evidence="7" type="primary">cheR40H_1</name>
    <name evidence="7" type="ORF">AMYX_09260</name>
</gene>
<dbReference type="Pfam" id="PF03705">
    <property type="entry name" value="CheR_N"/>
    <property type="match status" value="1"/>
</dbReference>
<protein>
    <recommendedName>
        <fullName evidence="2">protein-glutamate O-methyltransferase</fullName>
        <ecNumber evidence="2">2.1.1.80</ecNumber>
    </recommendedName>
</protein>